<evidence type="ECO:0000313" key="2">
    <source>
        <dbReference type="Proteomes" id="UP000649826"/>
    </source>
</evidence>
<dbReference type="EMBL" id="JACOQG010000026">
    <property type="protein sequence ID" value="MBC5780665.1"/>
    <property type="molecule type" value="Genomic_DNA"/>
</dbReference>
<accession>A0ABR7IL58</accession>
<name>A0ABR7IL58_9FIRM</name>
<evidence type="ECO:0000313" key="1">
    <source>
        <dbReference type="EMBL" id="MBC5780665.1"/>
    </source>
</evidence>
<gene>
    <name evidence="1" type="ORF">H8Z82_13590</name>
</gene>
<protein>
    <submittedName>
        <fullName evidence="1">tRNA-binding protein</fullName>
    </submittedName>
</protein>
<comment type="caution">
    <text evidence="1">The sequence shown here is derived from an EMBL/GenBank/DDBJ whole genome shotgun (WGS) entry which is preliminary data.</text>
</comment>
<keyword evidence="2" id="KW-1185">Reference proteome</keyword>
<organism evidence="1 2">
    <name type="scientific">Blautia difficilis</name>
    <dbReference type="NCBI Taxonomy" id="2763027"/>
    <lineage>
        <taxon>Bacteria</taxon>
        <taxon>Bacillati</taxon>
        <taxon>Bacillota</taxon>
        <taxon>Clostridia</taxon>
        <taxon>Lachnospirales</taxon>
        <taxon>Lachnospiraceae</taxon>
        <taxon>Blautia</taxon>
    </lineage>
</organism>
<reference evidence="1 2" key="1">
    <citation type="submission" date="2020-08" db="EMBL/GenBank/DDBJ databases">
        <title>Genome public.</title>
        <authorList>
            <person name="Liu C."/>
            <person name="Sun Q."/>
        </authorList>
    </citation>
    <scope>NUCLEOTIDE SEQUENCE [LARGE SCALE GENOMIC DNA]</scope>
    <source>
        <strain evidence="1 2">M29</strain>
    </source>
</reference>
<dbReference type="Proteomes" id="UP000649826">
    <property type="component" value="Unassembled WGS sequence"/>
</dbReference>
<proteinExistence type="predicted"/>
<sequence length="36" mass="4214">MQMYKVMMLPMAEEDGHEELNLLMVDDRIPTGAKLY</sequence>